<evidence type="ECO:0000256" key="7">
    <source>
        <dbReference type="ARBA" id="ARBA00022989"/>
    </source>
</evidence>
<keyword evidence="9" id="KW-1015">Disulfide bond</keyword>
<dbReference type="PROSITE" id="PS01187">
    <property type="entry name" value="EGF_CA"/>
    <property type="match status" value="1"/>
</dbReference>
<sequence length="417" mass="46387">MDHWICFLCLLRAAFCLINEPYKLHLEEATFDHAVETCKKNGFLTDMAEEEEVAKIISHIEGSNPSGTLHFWVGLRKSNLECVLDDHPLKGFKWTVSNSSHTNVSKWKAQPTHTCTSVLCGLLTVEYNRTKVTDWGWNGNSCKEKHPFICKINQQVDEMEPKCDKDKPHIFDAREILPVKDNSSLLEVHCISNDTFYLHCSSDTKEWTLGSGSGEISQMCLACNLGYIRNDMGSCIDLDECAEKPCKLPFRCINTQGSYVCECDAAMGYVPTEDSKSCEKLPLPTDAPAGSTTTFQFLPLTNPSPQATDGQGSPPTLPPGPSTTTAGASVILETSDTHPRIWIPVLAAVLSLVFLVVIISIIVKCCLRKRSKKLSKEKGGKSKETVVLKAADSMEEINQKDIVLWGHYMKKLFFARM</sequence>
<accession>A0A9D3MYX8</accession>
<name>A0A9D3MYX8_ANGAN</name>
<evidence type="ECO:0000256" key="2">
    <source>
        <dbReference type="ARBA" id="ARBA00022536"/>
    </source>
</evidence>
<evidence type="ECO:0000256" key="1">
    <source>
        <dbReference type="ARBA" id="ARBA00004479"/>
    </source>
</evidence>
<evidence type="ECO:0000259" key="15">
    <source>
        <dbReference type="PROSITE" id="PS50041"/>
    </source>
</evidence>
<evidence type="ECO:0000256" key="13">
    <source>
        <dbReference type="SAM" id="SignalP"/>
    </source>
</evidence>
<evidence type="ECO:0000256" key="9">
    <source>
        <dbReference type="ARBA" id="ARBA00023157"/>
    </source>
</evidence>
<feature type="compositionally biased region" description="Polar residues" evidence="11">
    <location>
        <begin position="298"/>
        <end position="311"/>
    </location>
</feature>
<evidence type="ECO:0000256" key="12">
    <source>
        <dbReference type="SAM" id="Phobius"/>
    </source>
</evidence>
<dbReference type="EMBL" id="JAFIRN010000001">
    <property type="protein sequence ID" value="KAG5857454.1"/>
    <property type="molecule type" value="Genomic_DNA"/>
</dbReference>
<dbReference type="Gene3D" id="3.10.100.10">
    <property type="entry name" value="Mannose-Binding Protein A, subunit A"/>
    <property type="match status" value="1"/>
</dbReference>
<reference evidence="16" key="1">
    <citation type="submission" date="2021-01" db="EMBL/GenBank/DDBJ databases">
        <title>A chromosome-scale assembly of European eel, Anguilla anguilla.</title>
        <authorList>
            <person name="Henkel C."/>
            <person name="Jong-Raadsen S.A."/>
            <person name="Dufour S."/>
            <person name="Weltzien F.-A."/>
            <person name="Palstra A.P."/>
            <person name="Pelster B."/>
            <person name="Spaink H.P."/>
            <person name="Van Den Thillart G.E."/>
            <person name="Jansen H."/>
            <person name="Zahm M."/>
            <person name="Klopp C."/>
            <person name="Cedric C."/>
            <person name="Louis A."/>
            <person name="Berthelot C."/>
            <person name="Parey E."/>
            <person name="Roest Crollius H."/>
            <person name="Montfort J."/>
            <person name="Robinson-Rechavi M."/>
            <person name="Bucao C."/>
            <person name="Bouchez O."/>
            <person name="Gislard M."/>
            <person name="Lluch J."/>
            <person name="Milhes M."/>
            <person name="Lampietro C."/>
            <person name="Lopez Roques C."/>
            <person name="Donnadieu C."/>
            <person name="Braasch I."/>
            <person name="Desvignes T."/>
            <person name="Postlethwait J."/>
            <person name="Bobe J."/>
            <person name="Guiguen Y."/>
            <person name="Dirks R."/>
        </authorList>
    </citation>
    <scope>NUCLEOTIDE SEQUENCE</scope>
    <source>
        <strain evidence="16">Tag_6206</strain>
        <tissue evidence="16">Liver</tissue>
    </source>
</reference>
<comment type="caution">
    <text evidence="10">Lacks conserved residue(s) required for the propagation of feature annotation.</text>
</comment>
<evidence type="ECO:0000256" key="8">
    <source>
        <dbReference type="ARBA" id="ARBA00023136"/>
    </source>
</evidence>
<organism evidence="16 17">
    <name type="scientific">Anguilla anguilla</name>
    <name type="common">European freshwater eel</name>
    <name type="synonym">Muraena anguilla</name>
    <dbReference type="NCBI Taxonomy" id="7936"/>
    <lineage>
        <taxon>Eukaryota</taxon>
        <taxon>Metazoa</taxon>
        <taxon>Chordata</taxon>
        <taxon>Craniata</taxon>
        <taxon>Vertebrata</taxon>
        <taxon>Euteleostomi</taxon>
        <taxon>Actinopterygii</taxon>
        <taxon>Neopterygii</taxon>
        <taxon>Teleostei</taxon>
        <taxon>Anguilliformes</taxon>
        <taxon>Anguillidae</taxon>
        <taxon>Anguilla</taxon>
    </lineage>
</organism>
<dbReference type="Pfam" id="PF07645">
    <property type="entry name" value="EGF_CA"/>
    <property type="match status" value="1"/>
</dbReference>
<dbReference type="InterPro" id="IPR018097">
    <property type="entry name" value="EGF_Ca-bd_CS"/>
</dbReference>
<feature type="transmembrane region" description="Helical" evidence="12">
    <location>
        <begin position="341"/>
        <end position="367"/>
    </location>
</feature>
<dbReference type="Proteomes" id="UP001044222">
    <property type="component" value="Unassembled WGS sequence"/>
</dbReference>
<comment type="caution">
    <text evidence="16">The sequence shown here is derived from an EMBL/GenBank/DDBJ whole genome shotgun (WGS) entry which is preliminary data.</text>
</comment>
<dbReference type="Pfam" id="PF00059">
    <property type="entry name" value="Lectin_C"/>
    <property type="match status" value="1"/>
</dbReference>
<dbReference type="GO" id="GO:0005509">
    <property type="term" value="F:calcium ion binding"/>
    <property type="evidence" value="ECO:0007669"/>
    <property type="project" value="InterPro"/>
</dbReference>
<gene>
    <name evidence="16" type="ORF">ANANG_G00019620</name>
</gene>
<keyword evidence="3" id="KW-0597">Phosphoprotein</keyword>
<keyword evidence="4 12" id="KW-0812">Transmembrane</keyword>
<protein>
    <recommendedName>
        <fullName evidence="18">C-type lectin domain-containing protein</fullName>
    </recommendedName>
</protein>
<dbReference type="SMART" id="SM00034">
    <property type="entry name" value="CLECT"/>
    <property type="match status" value="1"/>
</dbReference>
<dbReference type="SUPFAM" id="SSF56436">
    <property type="entry name" value="C-type lectin-like"/>
    <property type="match status" value="1"/>
</dbReference>
<evidence type="ECO:0008006" key="18">
    <source>
        <dbReference type="Google" id="ProtNLM"/>
    </source>
</evidence>
<dbReference type="InterPro" id="IPR001304">
    <property type="entry name" value="C-type_lectin-like"/>
</dbReference>
<dbReference type="PROSITE" id="PS00010">
    <property type="entry name" value="ASX_HYDROXYL"/>
    <property type="match status" value="1"/>
</dbReference>
<evidence type="ECO:0000256" key="3">
    <source>
        <dbReference type="ARBA" id="ARBA00022553"/>
    </source>
</evidence>
<dbReference type="PROSITE" id="PS50026">
    <property type="entry name" value="EGF_3"/>
    <property type="match status" value="1"/>
</dbReference>
<evidence type="ECO:0000256" key="6">
    <source>
        <dbReference type="ARBA" id="ARBA00022734"/>
    </source>
</evidence>
<dbReference type="SUPFAM" id="SSF57196">
    <property type="entry name" value="EGF/Laminin"/>
    <property type="match status" value="1"/>
</dbReference>
<feature type="domain" description="EGF-like" evidence="14">
    <location>
        <begin position="237"/>
        <end position="279"/>
    </location>
</feature>
<dbReference type="GO" id="GO:0030246">
    <property type="term" value="F:carbohydrate binding"/>
    <property type="evidence" value="ECO:0007669"/>
    <property type="project" value="UniProtKB-KW"/>
</dbReference>
<keyword evidence="17" id="KW-1185">Reference proteome</keyword>
<dbReference type="InterPro" id="IPR016187">
    <property type="entry name" value="CTDL_fold"/>
</dbReference>
<keyword evidence="8 12" id="KW-0472">Membrane</keyword>
<evidence type="ECO:0000256" key="10">
    <source>
        <dbReference type="PROSITE-ProRule" id="PRU00076"/>
    </source>
</evidence>
<dbReference type="PROSITE" id="PS50041">
    <property type="entry name" value="C_TYPE_LECTIN_2"/>
    <property type="match status" value="1"/>
</dbReference>
<evidence type="ECO:0000256" key="5">
    <source>
        <dbReference type="ARBA" id="ARBA00022729"/>
    </source>
</evidence>
<dbReference type="InterPro" id="IPR000152">
    <property type="entry name" value="EGF-type_Asp/Asn_hydroxyl_site"/>
</dbReference>
<keyword evidence="2 10" id="KW-0245">EGF-like domain</keyword>
<dbReference type="InterPro" id="IPR016186">
    <property type="entry name" value="C-type_lectin-like/link_sf"/>
</dbReference>
<dbReference type="InterPro" id="IPR049883">
    <property type="entry name" value="NOTCH1_EGF-like"/>
</dbReference>
<keyword evidence="7 12" id="KW-1133">Transmembrane helix</keyword>
<keyword evidence="5 13" id="KW-0732">Signal</keyword>
<keyword evidence="6" id="KW-0430">Lectin</keyword>
<evidence type="ECO:0000259" key="14">
    <source>
        <dbReference type="PROSITE" id="PS50026"/>
    </source>
</evidence>
<comment type="subcellular location">
    <subcellularLocation>
        <location evidence="1">Membrane</location>
        <topology evidence="1">Single-pass type I membrane protein</topology>
    </subcellularLocation>
</comment>
<dbReference type="SMART" id="SM00179">
    <property type="entry name" value="EGF_CA"/>
    <property type="match status" value="1"/>
</dbReference>
<feature type="domain" description="C-type lectin" evidence="15">
    <location>
        <begin position="22"/>
        <end position="151"/>
    </location>
</feature>
<dbReference type="GO" id="GO:0016020">
    <property type="term" value="C:membrane"/>
    <property type="evidence" value="ECO:0007669"/>
    <property type="project" value="UniProtKB-SubCell"/>
</dbReference>
<feature type="signal peptide" evidence="13">
    <location>
        <begin position="1"/>
        <end position="16"/>
    </location>
</feature>
<dbReference type="InterPro" id="IPR000742">
    <property type="entry name" value="EGF"/>
</dbReference>
<dbReference type="InterPro" id="IPR051505">
    <property type="entry name" value="C-type_lectin_domain"/>
</dbReference>
<dbReference type="PANTHER" id="PTHR14789">
    <property type="entry name" value="CHONDROLECTIN VARIANT CHODLFDELTAE"/>
    <property type="match status" value="1"/>
</dbReference>
<dbReference type="AlphaFoldDB" id="A0A9D3MYX8"/>
<evidence type="ECO:0000256" key="11">
    <source>
        <dbReference type="SAM" id="MobiDB-lite"/>
    </source>
</evidence>
<proteinExistence type="predicted"/>
<evidence type="ECO:0000313" key="16">
    <source>
        <dbReference type="EMBL" id="KAG5857454.1"/>
    </source>
</evidence>
<dbReference type="Gene3D" id="2.10.25.10">
    <property type="entry name" value="Laminin"/>
    <property type="match status" value="1"/>
</dbReference>
<feature type="chain" id="PRO_5038822447" description="C-type lectin domain-containing protein" evidence="13">
    <location>
        <begin position="17"/>
        <end position="417"/>
    </location>
</feature>
<dbReference type="InterPro" id="IPR001881">
    <property type="entry name" value="EGF-like_Ca-bd_dom"/>
</dbReference>
<dbReference type="PANTHER" id="PTHR14789:SF8">
    <property type="entry name" value="C-TYPE LECTIN DOMAIN FAMILY 14 MEMBER A PRECURSOR-RELATED"/>
    <property type="match status" value="1"/>
</dbReference>
<dbReference type="CDD" id="cd00054">
    <property type="entry name" value="EGF_CA"/>
    <property type="match status" value="1"/>
</dbReference>
<feature type="region of interest" description="Disordered" evidence="11">
    <location>
        <begin position="298"/>
        <end position="327"/>
    </location>
</feature>
<evidence type="ECO:0000256" key="4">
    <source>
        <dbReference type="ARBA" id="ARBA00022692"/>
    </source>
</evidence>
<evidence type="ECO:0000313" key="17">
    <source>
        <dbReference type="Proteomes" id="UP001044222"/>
    </source>
</evidence>